<dbReference type="InterPro" id="IPR001952">
    <property type="entry name" value="Alkaline_phosphatase"/>
</dbReference>
<feature type="binding site" evidence="3">
    <location>
        <position position="561"/>
    </location>
    <ligand>
        <name>Zn(2+)</name>
        <dbReference type="ChEBI" id="CHEBI:29105"/>
        <label>2</label>
    </ligand>
</feature>
<dbReference type="GO" id="GO:0006629">
    <property type="term" value="P:lipid metabolic process"/>
    <property type="evidence" value="ECO:0007669"/>
    <property type="project" value="InterPro"/>
</dbReference>
<dbReference type="Gene3D" id="3.40.720.10">
    <property type="entry name" value="Alkaline Phosphatase, subunit A"/>
    <property type="match status" value="1"/>
</dbReference>
<dbReference type="Proteomes" id="UP000186373">
    <property type="component" value="Unassembled WGS sequence"/>
</dbReference>
<feature type="binding site" evidence="3">
    <location>
        <position position="562"/>
    </location>
    <ligand>
        <name>Zn(2+)</name>
        <dbReference type="ChEBI" id="CHEBI:29105"/>
        <label>2</label>
    </ligand>
</feature>
<accession>A0A1N7KI90</accession>
<protein>
    <submittedName>
        <fullName evidence="6">Alkaline phosphatase</fullName>
    </submittedName>
</protein>
<feature type="binding site" evidence="3">
    <location>
        <position position="406"/>
    </location>
    <ligand>
        <name>Mg(2+)</name>
        <dbReference type="ChEBI" id="CHEBI:18420"/>
    </ligand>
</feature>
<keyword evidence="5" id="KW-0732">Signal</keyword>
<keyword evidence="3" id="KW-0862">Zinc</keyword>
<keyword evidence="3" id="KW-0460">Magnesium</keyword>
<keyword evidence="1" id="KW-0597">Phosphoprotein</keyword>
<reference evidence="7" key="1">
    <citation type="submission" date="2017-01" db="EMBL/GenBank/DDBJ databases">
        <authorList>
            <person name="Varghese N."/>
            <person name="Submissions S."/>
        </authorList>
    </citation>
    <scope>NUCLEOTIDE SEQUENCE [LARGE SCALE GENOMIC DNA]</scope>
    <source>
        <strain evidence="7">DSM 17126</strain>
    </source>
</reference>
<dbReference type="CDD" id="cd16012">
    <property type="entry name" value="ALP"/>
    <property type="match status" value="1"/>
</dbReference>
<evidence type="ECO:0000256" key="3">
    <source>
        <dbReference type="PIRSR" id="PIRSR601952-2"/>
    </source>
</evidence>
<dbReference type="CDD" id="cd08577">
    <property type="entry name" value="PI-PLCc_GDPD_SF_unchar3"/>
    <property type="match status" value="1"/>
</dbReference>
<organism evidence="6 7">
    <name type="scientific">Chryseobacterium shigense</name>
    <dbReference type="NCBI Taxonomy" id="297244"/>
    <lineage>
        <taxon>Bacteria</taxon>
        <taxon>Pseudomonadati</taxon>
        <taxon>Bacteroidota</taxon>
        <taxon>Flavobacteriia</taxon>
        <taxon>Flavobacteriales</taxon>
        <taxon>Weeksellaceae</taxon>
        <taxon>Chryseobacterium group</taxon>
        <taxon>Chryseobacterium</taxon>
    </lineage>
</organism>
<evidence type="ECO:0000256" key="5">
    <source>
        <dbReference type="SAM" id="SignalP"/>
    </source>
</evidence>
<dbReference type="PANTHER" id="PTHR11596">
    <property type="entry name" value="ALKALINE PHOSPHATASE"/>
    <property type="match status" value="1"/>
</dbReference>
<dbReference type="GO" id="GO:0004035">
    <property type="term" value="F:alkaline phosphatase activity"/>
    <property type="evidence" value="ECO:0007669"/>
    <property type="project" value="TreeGrafter"/>
</dbReference>
<evidence type="ECO:0000256" key="4">
    <source>
        <dbReference type="RuleBase" id="RU003946"/>
    </source>
</evidence>
<comment type="cofactor">
    <cofactor evidence="3">
        <name>Mg(2+)</name>
        <dbReference type="ChEBI" id="CHEBI:18420"/>
    </cofactor>
    <text evidence="3">Binds 1 Mg(2+) ion.</text>
</comment>
<feature type="binding site" evidence="3">
    <location>
        <position position="514"/>
    </location>
    <ligand>
        <name>Mg(2+)</name>
        <dbReference type="ChEBI" id="CHEBI:18420"/>
    </ligand>
</feature>
<dbReference type="GO" id="GO:0008081">
    <property type="term" value="F:phosphoric diester hydrolase activity"/>
    <property type="evidence" value="ECO:0007669"/>
    <property type="project" value="InterPro"/>
</dbReference>
<evidence type="ECO:0000313" key="7">
    <source>
        <dbReference type="Proteomes" id="UP000186373"/>
    </source>
</evidence>
<dbReference type="InterPro" id="IPR017850">
    <property type="entry name" value="Alkaline_phosphatase_core_sf"/>
</dbReference>
<feature type="binding site" evidence="3">
    <location>
        <position position="404"/>
    </location>
    <ligand>
        <name>Mg(2+)</name>
        <dbReference type="ChEBI" id="CHEBI:18420"/>
    </ligand>
</feature>
<evidence type="ECO:0000313" key="6">
    <source>
        <dbReference type="EMBL" id="SIS61286.1"/>
    </source>
</evidence>
<dbReference type="PANTHER" id="PTHR11596:SF5">
    <property type="entry name" value="ALKALINE PHOSPHATASE"/>
    <property type="match status" value="1"/>
</dbReference>
<keyword evidence="3" id="KW-0479">Metal-binding</keyword>
<name>A0A1N7KI90_9FLAO</name>
<dbReference type="EMBL" id="FTNY01000011">
    <property type="protein sequence ID" value="SIS61286.1"/>
    <property type="molecule type" value="Genomic_DNA"/>
</dbReference>
<feature type="signal peptide" evidence="5">
    <location>
        <begin position="1"/>
        <end position="38"/>
    </location>
</feature>
<comment type="similarity">
    <text evidence="4">Belongs to the alkaline phosphatase family.</text>
</comment>
<dbReference type="InterPro" id="IPR017946">
    <property type="entry name" value="PLC-like_Pdiesterase_TIM-brl"/>
</dbReference>
<gene>
    <name evidence="6" type="ORF">SAMN05421639_11120</name>
</gene>
<dbReference type="PRINTS" id="PR00113">
    <property type="entry name" value="ALKPHPHTASE"/>
</dbReference>
<proteinExistence type="inferred from homology"/>
<dbReference type="SMART" id="SM00098">
    <property type="entry name" value="alkPPc"/>
    <property type="match status" value="1"/>
</dbReference>
<feature type="binding site" evidence="3">
    <location>
        <position position="523"/>
    </location>
    <ligand>
        <name>Zn(2+)</name>
        <dbReference type="ChEBI" id="CHEBI:29105"/>
        <label>2</label>
    </ligand>
</feature>
<feature type="binding site" evidence="3">
    <location>
        <position position="519"/>
    </location>
    <ligand>
        <name>Zn(2+)</name>
        <dbReference type="ChEBI" id="CHEBI:29105"/>
        <label>2</label>
    </ligand>
</feature>
<sequence>MLYHRVSRAVIRFFNSMMKLSKKIAVALALGLFVQNQAQNYLRYTVGNAHSHNDYLQGIPFWQAYYENFGSIEADVFLVKGKLCVAHTEKELLPDRTLENLYLDPISRQIKINKGNIYSDPNKKLQLLIDIKQDYKTSLSALVSTLKKYSEITGCPGIKIVITGGRPQPGDFKNYPNYLFFDGDSDTNYTTDQLKRIGLFSADFQDLVKWNGKGIPRDEETEKIRSVVEKVHAQKRPIRFYGAPDFTNAWVNLMDLDVDYINTDHISDLKKFINAIPKNFYKNSRAYEVYKPTYKTDKASKKVKNIILLIPDGTSLPQYYAAFTANKGNLNVFNMKSTGMSKTNSSNAYITDSAPGSTAFAAGVKTKNTFVGVDDTGKALAQIPDIIAAKGMVSGLISTGDVTDATPADFYAHSDNRNNSESILKDFVNSKTKILIGGPTNGLSGKNIQMIKDAKIGFCQDLKSASTISGRKLVIDPLASQGIRNGRENWLAEAFDLTLNDLKENKKGFFMMVEASQTDGGGHHNNLEQLITELLDFDHVVGKAMRFADENKETLVIVVGDHETGGLTLLDGSLKEGWVLGNFSTNDHTSIPSSVFAYGPNSQKFTGLFENTEIFNKILEAYGIRR</sequence>
<dbReference type="SUPFAM" id="SSF51695">
    <property type="entry name" value="PLC-like phosphodiesterases"/>
    <property type="match status" value="1"/>
</dbReference>
<feature type="binding site" evidence="3">
    <location>
        <position position="312"/>
    </location>
    <ligand>
        <name>Zn(2+)</name>
        <dbReference type="ChEBI" id="CHEBI:29105"/>
        <label>2</label>
    </ligand>
</feature>
<keyword evidence="7" id="KW-1185">Reference proteome</keyword>
<feature type="binding site" evidence="3">
    <location>
        <position position="312"/>
    </location>
    <ligand>
        <name>Mg(2+)</name>
        <dbReference type="ChEBI" id="CHEBI:18420"/>
    </ligand>
</feature>
<dbReference type="InterPro" id="IPR039559">
    <property type="entry name" value="AIM6_PI-PLC-like_dom"/>
</dbReference>
<feature type="active site" description="Phosphoserine intermediate" evidence="2">
    <location>
        <position position="353"/>
    </location>
</feature>
<dbReference type="Pfam" id="PF00245">
    <property type="entry name" value="Alk_phosphatase"/>
    <property type="match status" value="2"/>
</dbReference>
<dbReference type="GO" id="GO:0046872">
    <property type="term" value="F:metal ion binding"/>
    <property type="evidence" value="ECO:0007669"/>
    <property type="project" value="UniProtKB-KW"/>
</dbReference>
<evidence type="ECO:0000256" key="2">
    <source>
        <dbReference type="PIRSR" id="PIRSR601952-1"/>
    </source>
</evidence>
<evidence type="ECO:0000256" key="1">
    <source>
        <dbReference type="ARBA" id="ARBA00022553"/>
    </source>
</evidence>
<dbReference type="AlphaFoldDB" id="A0A1N7KI90"/>
<dbReference type="SUPFAM" id="SSF53649">
    <property type="entry name" value="Alkaline phosphatase-like"/>
    <property type="match status" value="1"/>
</dbReference>
<feature type="chain" id="PRO_5013383392" evidence="5">
    <location>
        <begin position="39"/>
        <end position="626"/>
    </location>
</feature>
<comment type="cofactor">
    <cofactor evidence="3">
        <name>Zn(2+)</name>
        <dbReference type="ChEBI" id="CHEBI:29105"/>
    </cofactor>
    <text evidence="3">Binds 2 Zn(2+) ions.</text>
</comment>